<reference evidence="2" key="1">
    <citation type="submission" date="2021-03" db="EMBL/GenBank/DDBJ databases">
        <title>Chromosome level genome of the anhydrobiotic midge Polypedilum vanderplanki.</title>
        <authorList>
            <person name="Yoshida Y."/>
            <person name="Kikawada T."/>
            <person name="Gusev O."/>
        </authorList>
    </citation>
    <scope>NUCLEOTIDE SEQUENCE</scope>
    <source>
        <strain evidence="2">NIAS01</strain>
        <tissue evidence="2">Whole body or cell culture</tissue>
    </source>
</reference>
<accession>A0A9J6CTF7</accession>
<protein>
    <submittedName>
        <fullName evidence="2">Uncharacterized protein</fullName>
    </submittedName>
</protein>
<dbReference type="AlphaFoldDB" id="A0A9J6CTF7"/>
<sequence>MKFLVFCLFALIVAIKSNVFVKNPIENERYARIILENSRVNFECGWPNIGENGIPPIDPFLIDDWTLNQIQTDRRIEYIFTVEQMYMTGTHFTRGKMNNIPVVNGNGPMVAHMKNSRYHGFIFWSTYPGSDYMYVSDQTMIAEIESMNMTMTDFGVLDNMINQQINDQLPEMIVSEQFQQQMNDMFSKFIVPLVDSFIYMETPQTIGDVLAHYAANPRPPQC</sequence>
<comment type="caution">
    <text evidence="2">The sequence shown here is derived from an EMBL/GenBank/DDBJ whole genome shotgun (WGS) entry which is preliminary data.</text>
</comment>
<dbReference type="Gene3D" id="3.15.10.30">
    <property type="entry name" value="Haemolymph juvenile hormone binding protein"/>
    <property type="match status" value="1"/>
</dbReference>
<evidence type="ECO:0000313" key="2">
    <source>
        <dbReference type="EMBL" id="KAG5685070.1"/>
    </source>
</evidence>
<dbReference type="PANTHER" id="PTHR11008:SF9">
    <property type="entry name" value="PROTEIN TAKEOUT-LIKE PROTEIN"/>
    <property type="match status" value="1"/>
</dbReference>
<evidence type="ECO:0000256" key="1">
    <source>
        <dbReference type="SAM" id="SignalP"/>
    </source>
</evidence>
<keyword evidence="1" id="KW-0732">Signal</keyword>
<evidence type="ECO:0000313" key="3">
    <source>
        <dbReference type="Proteomes" id="UP001107558"/>
    </source>
</evidence>
<gene>
    <name evidence="2" type="ORF">PVAND_014271</name>
</gene>
<dbReference type="Pfam" id="PF06585">
    <property type="entry name" value="JHBP"/>
    <property type="match status" value="1"/>
</dbReference>
<dbReference type="EMBL" id="JADBJN010000001">
    <property type="protein sequence ID" value="KAG5685070.1"/>
    <property type="molecule type" value="Genomic_DNA"/>
</dbReference>
<keyword evidence="3" id="KW-1185">Reference proteome</keyword>
<organism evidence="2 3">
    <name type="scientific">Polypedilum vanderplanki</name>
    <name type="common">Sleeping chironomid midge</name>
    <dbReference type="NCBI Taxonomy" id="319348"/>
    <lineage>
        <taxon>Eukaryota</taxon>
        <taxon>Metazoa</taxon>
        <taxon>Ecdysozoa</taxon>
        <taxon>Arthropoda</taxon>
        <taxon>Hexapoda</taxon>
        <taxon>Insecta</taxon>
        <taxon>Pterygota</taxon>
        <taxon>Neoptera</taxon>
        <taxon>Endopterygota</taxon>
        <taxon>Diptera</taxon>
        <taxon>Nematocera</taxon>
        <taxon>Chironomoidea</taxon>
        <taxon>Chironomidae</taxon>
        <taxon>Chironominae</taxon>
        <taxon>Polypedilum</taxon>
        <taxon>Polypedilum</taxon>
    </lineage>
</organism>
<dbReference type="Proteomes" id="UP001107558">
    <property type="component" value="Chromosome 1"/>
</dbReference>
<feature type="signal peptide" evidence="1">
    <location>
        <begin position="1"/>
        <end position="17"/>
    </location>
</feature>
<feature type="chain" id="PRO_5039903186" evidence="1">
    <location>
        <begin position="18"/>
        <end position="222"/>
    </location>
</feature>
<name>A0A9J6CTF7_POLVA</name>
<proteinExistence type="predicted"/>
<dbReference type="InterPro" id="IPR038606">
    <property type="entry name" value="To_sf"/>
</dbReference>
<dbReference type="PANTHER" id="PTHR11008">
    <property type="entry name" value="PROTEIN TAKEOUT-LIKE PROTEIN"/>
    <property type="match status" value="1"/>
</dbReference>
<dbReference type="InterPro" id="IPR010562">
    <property type="entry name" value="Haemolymph_juvenile_hormone-bd"/>
</dbReference>